<name>A0A285RBD5_9BACL</name>
<evidence type="ECO:0000313" key="2">
    <source>
        <dbReference type="EMBL" id="SOB91415.1"/>
    </source>
</evidence>
<dbReference type="RefSeq" id="WP_097071879.1">
    <property type="nucleotide sequence ID" value="NZ_OBMQ01000001.1"/>
</dbReference>
<organism evidence="2 3">
    <name type="scientific">Ureibacillus xyleni</name>
    <dbReference type="NCBI Taxonomy" id="614648"/>
    <lineage>
        <taxon>Bacteria</taxon>
        <taxon>Bacillati</taxon>
        <taxon>Bacillota</taxon>
        <taxon>Bacilli</taxon>
        <taxon>Bacillales</taxon>
        <taxon>Caryophanaceae</taxon>
        <taxon>Ureibacillus</taxon>
    </lineage>
</organism>
<dbReference type="GO" id="GO:0035438">
    <property type="term" value="F:cyclic-di-GMP binding"/>
    <property type="evidence" value="ECO:0007669"/>
    <property type="project" value="InterPro"/>
</dbReference>
<sequence>MNFKRKEGFRFTFDPPLEADYEIYINGQLASMETYHTKILDISPRGMKIFCGPEIGSYLKHSTLQIKVHFLLDVAHIRAIGDVVWSRPFGRAYQCGLNFSVQKDIDELITNELKLRRKKEVFAKRIIHNLALDTVN</sequence>
<accession>A0A285RBD5</accession>
<dbReference type="InterPro" id="IPR009875">
    <property type="entry name" value="PilZ_domain"/>
</dbReference>
<gene>
    <name evidence="2" type="ORF">SAMN05880501_101305</name>
</gene>
<dbReference type="EMBL" id="OBMQ01000001">
    <property type="protein sequence ID" value="SOB91415.1"/>
    <property type="molecule type" value="Genomic_DNA"/>
</dbReference>
<dbReference type="AlphaFoldDB" id="A0A285RBD5"/>
<feature type="domain" description="PilZ" evidence="1">
    <location>
        <begin position="10"/>
        <end position="105"/>
    </location>
</feature>
<reference evidence="3" key="1">
    <citation type="submission" date="2017-08" db="EMBL/GenBank/DDBJ databases">
        <authorList>
            <person name="Varghese N."/>
            <person name="Submissions S."/>
        </authorList>
    </citation>
    <scope>NUCLEOTIDE SEQUENCE [LARGE SCALE GENOMIC DNA]</scope>
    <source>
        <strain evidence="3">JC22</strain>
    </source>
</reference>
<dbReference type="Pfam" id="PF07238">
    <property type="entry name" value="PilZ"/>
    <property type="match status" value="1"/>
</dbReference>
<dbReference type="Proteomes" id="UP000219636">
    <property type="component" value="Unassembled WGS sequence"/>
</dbReference>
<dbReference type="OrthoDB" id="2354159at2"/>
<proteinExistence type="predicted"/>
<evidence type="ECO:0000313" key="3">
    <source>
        <dbReference type="Proteomes" id="UP000219636"/>
    </source>
</evidence>
<evidence type="ECO:0000259" key="1">
    <source>
        <dbReference type="Pfam" id="PF07238"/>
    </source>
</evidence>
<protein>
    <submittedName>
        <fullName evidence="2">PilZ domain-containing protein</fullName>
    </submittedName>
</protein>
<keyword evidence="3" id="KW-1185">Reference proteome</keyword>